<protein>
    <recommendedName>
        <fullName evidence="1">F-box domain-containing protein</fullName>
    </recommendedName>
</protein>
<sequence>MKPSPRWEALPFKFKQRVVSFLDFKTRCALQKCSRTDQDVVKSVPLILSSLLLDLTPDDVEDPTQGIRITHLLVMEKPSGRGLHWRNESEQQTIENLILIFDNPNVIVREMIFTVDGNPAKFFENLLKRIGHRKLHVEKLFWSCVELAINPKQLENCLKFFNLFDSTTLKKLELNFSHKGLIAELMKTTQFQGLEEEIFIRSEIEKEMLENVFHSEKVKIQLEEVIAEDLKRAIEVFQTKKPGSYFKLSTTEIQVDLDKILAIFESMPDNSPVPTNQYFERDTYTHRFEIADRKTEDGEPLVFWMKIQKNSVWGVVCRVDHINKDMNNCPYY</sequence>
<dbReference type="InterPro" id="IPR042317">
    <property type="entry name" value="She-1-like"/>
</dbReference>
<proteinExistence type="predicted"/>
<evidence type="ECO:0000259" key="1">
    <source>
        <dbReference type="Pfam" id="PF00646"/>
    </source>
</evidence>
<dbReference type="EMBL" id="CP092624">
    <property type="protein sequence ID" value="UMM38467.1"/>
    <property type="molecule type" value="Genomic_DNA"/>
</dbReference>
<name>A0AAE9FB14_CAEBR</name>
<evidence type="ECO:0000313" key="3">
    <source>
        <dbReference type="Proteomes" id="UP000829354"/>
    </source>
</evidence>
<organism evidence="2 3">
    <name type="scientific">Caenorhabditis briggsae</name>
    <dbReference type="NCBI Taxonomy" id="6238"/>
    <lineage>
        <taxon>Eukaryota</taxon>
        <taxon>Metazoa</taxon>
        <taxon>Ecdysozoa</taxon>
        <taxon>Nematoda</taxon>
        <taxon>Chromadorea</taxon>
        <taxon>Rhabditida</taxon>
        <taxon>Rhabditina</taxon>
        <taxon>Rhabditomorpha</taxon>
        <taxon>Rhabditoidea</taxon>
        <taxon>Rhabditidae</taxon>
        <taxon>Peloderinae</taxon>
        <taxon>Caenorhabditis</taxon>
    </lineage>
</organism>
<dbReference type="Pfam" id="PF00646">
    <property type="entry name" value="F-box"/>
    <property type="match status" value="1"/>
</dbReference>
<dbReference type="PANTHER" id="PTHR31006">
    <property type="entry name" value="F-BOX DOMAIN-CONTAINING PROTEIN-RELATED-RELATED"/>
    <property type="match status" value="1"/>
</dbReference>
<reference evidence="2 3" key="1">
    <citation type="submission" date="2022-04" db="EMBL/GenBank/DDBJ databases">
        <title>Chromosome-level reference genomes for two strains of Caenorhabditis briggsae: an improved platform for comparative genomics.</title>
        <authorList>
            <person name="Stevens L."/>
            <person name="Andersen E."/>
        </authorList>
    </citation>
    <scope>NUCLEOTIDE SEQUENCE [LARGE SCALE GENOMIC DNA]</scope>
    <source>
        <strain evidence="2">VX34</strain>
        <tissue evidence="2">Whole-organism</tissue>
    </source>
</reference>
<evidence type="ECO:0000313" key="2">
    <source>
        <dbReference type="EMBL" id="UMM38467.1"/>
    </source>
</evidence>
<feature type="domain" description="F-box" evidence="1">
    <location>
        <begin position="7"/>
        <end position="46"/>
    </location>
</feature>
<dbReference type="InterPro" id="IPR001810">
    <property type="entry name" value="F-box_dom"/>
</dbReference>
<dbReference type="Proteomes" id="UP000829354">
    <property type="component" value="Chromosome V"/>
</dbReference>
<accession>A0AAE9FB14</accession>
<keyword evidence="3" id="KW-1185">Reference proteome</keyword>
<gene>
    <name evidence="2" type="ORF">L5515_009867</name>
</gene>
<dbReference type="AlphaFoldDB" id="A0AAE9FB14"/>